<protein>
    <recommendedName>
        <fullName evidence="3">Sulfotransferase</fullName>
    </recommendedName>
</protein>
<dbReference type="Proteomes" id="UP001305779">
    <property type="component" value="Unassembled WGS sequence"/>
</dbReference>
<name>A0ABR0E0W8_ZASCE</name>
<evidence type="ECO:0000313" key="1">
    <source>
        <dbReference type="EMBL" id="KAK4494886.1"/>
    </source>
</evidence>
<dbReference type="EMBL" id="JAXOVC010000013">
    <property type="protein sequence ID" value="KAK4494886.1"/>
    <property type="molecule type" value="Genomic_DNA"/>
</dbReference>
<proteinExistence type="predicted"/>
<organism evidence="1 2">
    <name type="scientific">Zasmidium cellare</name>
    <name type="common">Wine cellar mold</name>
    <name type="synonym">Racodium cellare</name>
    <dbReference type="NCBI Taxonomy" id="395010"/>
    <lineage>
        <taxon>Eukaryota</taxon>
        <taxon>Fungi</taxon>
        <taxon>Dikarya</taxon>
        <taxon>Ascomycota</taxon>
        <taxon>Pezizomycotina</taxon>
        <taxon>Dothideomycetes</taxon>
        <taxon>Dothideomycetidae</taxon>
        <taxon>Mycosphaerellales</taxon>
        <taxon>Mycosphaerellaceae</taxon>
        <taxon>Zasmidium</taxon>
    </lineage>
</organism>
<dbReference type="InterPro" id="IPR053226">
    <property type="entry name" value="Pyrrolopyrazine_biosynth_F"/>
</dbReference>
<evidence type="ECO:0000313" key="2">
    <source>
        <dbReference type="Proteomes" id="UP001305779"/>
    </source>
</evidence>
<dbReference type="PANTHER" id="PTHR48419:SF1">
    <property type="entry name" value="SULFOTRANSFERASE DOMAIN-CONTAINING PROTEIN"/>
    <property type="match status" value="1"/>
</dbReference>
<dbReference type="InterPro" id="IPR027417">
    <property type="entry name" value="P-loop_NTPase"/>
</dbReference>
<gene>
    <name evidence="1" type="ORF">PRZ48_014242</name>
</gene>
<accession>A0ABR0E0W8</accession>
<reference evidence="1 2" key="1">
    <citation type="journal article" date="2023" name="G3 (Bethesda)">
        <title>A chromosome-level genome assembly of Zasmidium syzygii isolated from banana leaves.</title>
        <authorList>
            <person name="van Westerhoven A.C."/>
            <person name="Mehrabi R."/>
            <person name="Talebi R."/>
            <person name="Steentjes M.B.F."/>
            <person name="Corcolon B."/>
            <person name="Chong P.A."/>
            <person name="Kema G.H.J."/>
            <person name="Seidl M.F."/>
        </authorList>
    </citation>
    <scope>NUCLEOTIDE SEQUENCE [LARGE SCALE GENOMIC DNA]</scope>
    <source>
        <strain evidence="1 2">P124</strain>
    </source>
</reference>
<sequence length="313" mass="35541">MSPKEPTTQILLFSQPRTGCHLLERMLSKQSRIHTYLQHPFGISSRYPRAWLLAEPLVQISAELSQKHDAQMQKGEKRWRKGLATTESKNKALYVHFHPLFALKPDVVYDYLSNGPAVAPRSIRKPLSVPDELLLMKGTVPLLTIRNPRLQVPSLYRVSRDTLPGGVGGVDLLASATPRWNRLLHDWYTANGIQPLVVDADDYMSSEAFVRHLCSISGLDPDEALIKWDKTNRDMDMNQYEKNHSAIQKTLFASQGPEARRASQNVDLDAEERGWDAEFGVQGARLVRETVQTVSGDYEYLRERRVRLPGSKL</sequence>
<dbReference type="SUPFAM" id="SSF52540">
    <property type="entry name" value="P-loop containing nucleoside triphosphate hydrolases"/>
    <property type="match status" value="1"/>
</dbReference>
<comment type="caution">
    <text evidence="1">The sequence shown here is derived from an EMBL/GenBank/DDBJ whole genome shotgun (WGS) entry which is preliminary data.</text>
</comment>
<dbReference type="PANTHER" id="PTHR48419">
    <property type="entry name" value="SULFOTRANSFERASE DOMAIN-CONTAINING PROTEIN"/>
    <property type="match status" value="1"/>
</dbReference>
<keyword evidence="2" id="KW-1185">Reference proteome</keyword>
<evidence type="ECO:0008006" key="3">
    <source>
        <dbReference type="Google" id="ProtNLM"/>
    </source>
</evidence>
<dbReference type="Gene3D" id="3.40.50.300">
    <property type="entry name" value="P-loop containing nucleotide triphosphate hydrolases"/>
    <property type="match status" value="1"/>
</dbReference>